<dbReference type="SUPFAM" id="SSF51556">
    <property type="entry name" value="Metallo-dependent hydrolases"/>
    <property type="match status" value="1"/>
</dbReference>
<name>A0A381N0V0_9ZZZZ</name>
<organism evidence="2">
    <name type="scientific">marine metagenome</name>
    <dbReference type="NCBI Taxonomy" id="408172"/>
    <lineage>
        <taxon>unclassified sequences</taxon>
        <taxon>metagenomes</taxon>
        <taxon>ecological metagenomes</taxon>
    </lineage>
</organism>
<protein>
    <recommendedName>
        <fullName evidence="1">Amidohydrolase-related domain-containing protein</fullName>
    </recommendedName>
</protein>
<sequence>MNTHRTLFSPRRIGWILVGCVLGFALAGTGSAAQQVTALVGARIWDGTGAEAISNGLMLVRDGRITYVGERGDVPVPSGAAVVNLNGRTIIPGLINTHGHVGSVGGSGRENLIAQLRLYAEYGVTTVNSLGGEGPAAVALRDEQSMTGLDRARVFVAGAVVTGNTVDAALAIVQRNADMDVDWMKLRVDDNLGSSQKMSPQIYSAVIDRSHELGLRLASHMFYLSDAKALLRAGTDFLAHSIRDMDVDQEFLGMLAASGICYTPTMTREISTYVYESRPDFFDDPFFLSHFDQAEQERFQESRQASSARAQPYKEALRVALRNVKAIVDAGLPVVMGTDTGPAGRHQGYFEHMELDLMAEAGLTPEQVLLSATGLAAECLRIDDEVGTLRPNRWADFIVLTENPLDDIRNARSIESVWIAGEALR</sequence>
<dbReference type="AlphaFoldDB" id="A0A381N0V0"/>
<gene>
    <name evidence="2" type="ORF">METZ01_LOCUS1021</name>
</gene>
<dbReference type="Gene3D" id="3.20.20.140">
    <property type="entry name" value="Metal-dependent hydrolases"/>
    <property type="match status" value="1"/>
</dbReference>
<dbReference type="InterPro" id="IPR051781">
    <property type="entry name" value="Metallo-dep_Hydrolase"/>
</dbReference>
<dbReference type="Pfam" id="PF01979">
    <property type="entry name" value="Amidohydro_1"/>
    <property type="match status" value="1"/>
</dbReference>
<accession>A0A381N0V0</accession>
<evidence type="ECO:0000259" key="1">
    <source>
        <dbReference type="Pfam" id="PF01979"/>
    </source>
</evidence>
<dbReference type="GO" id="GO:0016810">
    <property type="term" value="F:hydrolase activity, acting on carbon-nitrogen (but not peptide) bonds"/>
    <property type="evidence" value="ECO:0007669"/>
    <property type="project" value="InterPro"/>
</dbReference>
<dbReference type="EMBL" id="UINC01000055">
    <property type="protein sequence ID" value="SUZ48167.1"/>
    <property type="molecule type" value="Genomic_DNA"/>
</dbReference>
<dbReference type="InterPro" id="IPR011059">
    <property type="entry name" value="Metal-dep_hydrolase_composite"/>
</dbReference>
<dbReference type="InterPro" id="IPR032466">
    <property type="entry name" value="Metal_Hydrolase"/>
</dbReference>
<dbReference type="PANTHER" id="PTHR43135">
    <property type="entry name" value="ALPHA-D-RIBOSE 1-METHYLPHOSPHONATE 5-TRIPHOSPHATE DIPHOSPHATASE"/>
    <property type="match status" value="1"/>
</dbReference>
<dbReference type="SUPFAM" id="SSF51338">
    <property type="entry name" value="Composite domain of metallo-dependent hydrolases"/>
    <property type="match status" value="1"/>
</dbReference>
<evidence type="ECO:0000313" key="2">
    <source>
        <dbReference type="EMBL" id="SUZ48167.1"/>
    </source>
</evidence>
<dbReference type="InterPro" id="IPR006680">
    <property type="entry name" value="Amidohydro-rel"/>
</dbReference>
<proteinExistence type="predicted"/>
<dbReference type="Gene3D" id="2.30.40.10">
    <property type="entry name" value="Urease, subunit C, domain 1"/>
    <property type="match status" value="1"/>
</dbReference>
<feature type="domain" description="Amidohydrolase-related" evidence="1">
    <location>
        <begin position="89"/>
        <end position="423"/>
    </location>
</feature>
<dbReference type="PANTHER" id="PTHR43135:SF3">
    <property type="entry name" value="ALPHA-D-RIBOSE 1-METHYLPHOSPHONATE 5-TRIPHOSPHATE DIPHOSPHATASE"/>
    <property type="match status" value="1"/>
</dbReference>
<reference evidence="2" key="1">
    <citation type="submission" date="2018-05" db="EMBL/GenBank/DDBJ databases">
        <authorList>
            <person name="Lanie J.A."/>
            <person name="Ng W.-L."/>
            <person name="Kazmierczak K.M."/>
            <person name="Andrzejewski T.M."/>
            <person name="Davidsen T.M."/>
            <person name="Wayne K.J."/>
            <person name="Tettelin H."/>
            <person name="Glass J.I."/>
            <person name="Rusch D."/>
            <person name="Podicherti R."/>
            <person name="Tsui H.-C.T."/>
            <person name="Winkler M.E."/>
        </authorList>
    </citation>
    <scope>NUCLEOTIDE SEQUENCE</scope>
</reference>